<dbReference type="EMBL" id="UYSL01021307">
    <property type="protein sequence ID" value="VDL77891.1"/>
    <property type="molecule type" value="Genomic_DNA"/>
</dbReference>
<dbReference type="SUPFAM" id="SSF90123">
    <property type="entry name" value="ABC transporter transmembrane region"/>
    <property type="match status" value="1"/>
</dbReference>
<dbReference type="Proteomes" id="UP000271162">
    <property type="component" value="Unassembled WGS sequence"/>
</dbReference>
<dbReference type="InterPro" id="IPR039421">
    <property type="entry name" value="Type_1_exporter"/>
</dbReference>
<dbReference type="SUPFAM" id="SSF52540">
    <property type="entry name" value="P-loop containing nucleoside triphosphate hydrolases"/>
    <property type="match status" value="1"/>
</dbReference>
<proteinExistence type="predicted"/>
<keyword evidence="6 7" id="KW-0472">Membrane</keyword>
<feature type="transmembrane region" description="Helical" evidence="7">
    <location>
        <begin position="208"/>
        <end position="230"/>
    </location>
</feature>
<evidence type="ECO:0000256" key="6">
    <source>
        <dbReference type="ARBA" id="ARBA00023136"/>
    </source>
</evidence>
<dbReference type="AlphaFoldDB" id="A0A158R1R2"/>
<dbReference type="Gene3D" id="3.40.50.300">
    <property type="entry name" value="P-loop containing nucleotide triphosphate hydrolases"/>
    <property type="match status" value="1"/>
</dbReference>
<dbReference type="InterPro" id="IPR011527">
    <property type="entry name" value="ABC1_TM_dom"/>
</dbReference>
<dbReference type="Gene3D" id="1.20.1560.10">
    <property type="entry name" value="ABC transporter type 1, transmembrane domain"/>
    <property type="match status" value="1"/>
</dbReference>
<reference evidence="10 11" key="2">
    <citation type="submission" date="2018-11" db="EMBL/GenBank/DDBJ databases">
        <authorList>
            <consortium name="Pathogen Informatics"/>
        </authorList>
    </citation>
    <scope>NUCLEOTIDE SEQUENCE [LARGE SCALE GENOMIC DNA]</scope>
</reference>
<organism evidence="12">
    <name type="scientific">Nippostrongylus brasiliensis</name>
    <name type="common">Rat hookworm</name>
    <dbReference type="NCBI Taxonomy" id="27835"/>
    <lineage>
        <taxon>Eukaryota</taxon>
        <taxon>Metazoa</taxon>
        <taxon>Ecdysozoa</taxon>
        <taxon>Nematoda</taxon>
        <taxon>Chromadorea</taxon>
        <taxon>Rhabditida</taxon>
        <taxon>Rhabditina</taxon>
        <taxon>Rhabditomorpha</taxon>
        <taxon>Strongyloidea</taxon>
        <taxon>Heligmosomidae</taxon>
        <taxon>Nippostrongylus</taxon>
    </lineage>
</organism>
<dbReference type="WBParaSite" id="NBR_0001430101-mRNA-1">
    <property type="protein sequence ID" value="NBR_0001430101-mRNA-1"/>
    <property type="gene ID" value="NBR_0001430101"/>
</dbReference>
<feature type="domain" description="ABC transmembrane type-1" evidence="9">
    <location>
        <begin position="90"/>
        <end position="194"/>
    </location>
</feature>
<dbReference type="InterPro" id="IPR027417">
    <property type="entry name" value="P-loop_NTPase"/>
</dbReference>
<dbReference type="Pfam" id="PF00664">
    <property type="entry name" value="ABC_membrane"/>
    <property type="match status" value="1"/>
</dbReference>
<keyword evidence="3" id="KW-0547">Nucleotide-binding</keyword>
<feature type="transmembrane region" description="Helical" evidence="7">
    <location>
        <begin position="53"/>
        <end position="79"/>
    </location>
</feature>
<evidence type="ECO:0000256" key="4">
    <source>
        <dbReference type="ARBA" id="ARBA00022840"/>
    </source>
</evidence>
<evidence type="ECO:0000256" key="7">
    <source>
        <dbReference type="SAM" id="Phobius"/>
    </source>
</evidence>
<dbReference type="InterPro" id="IPR003593">
    <property type="entry name" value="AAA+_ATPase"/>
</dbReference>
<dbReference type="InterPro" id="IPR036640">
    <property type="entry name" value="ABC1_TM_sf"/>
</dbReference>
<dbReference type="PANTHER" id="PTHR24222:SF76">
    <property type="entry name" value="MYCOBACTIN IMPORT ATP-BINDING_PERMEASE PROTEIN IRTB"/>
    <property type="match status" value="1"/>
</dbReference>
<evidence type="ECO:0000313" key="10">
    <source>
        <dbReference type="EMBL" id="VDL77891.1"/>
    </source>
</evidence>
<dbReference type="GO" id="GO:0005886">
    <property type="term" value="C:plasma membrane"/>
    <property type="evidence" value="ECO:0007669"/>
    <property type="project" value="TreeGrafter"/>
</dbReference>
<dbReference type="OMA" id="NTMMLTR"/>
<dbReference type="InterPro" id="IPR017871">
    <property type="entry name" value="ABC_transporter-like_CS"/>
</dbReference>
<protein>
    <submittedName>
        <fullName evidence="12">ABC transporter, ATP-binding protein</fullName>
    </submittedName>
</protein>
<dbReference type="GO" id="GO:0005524">
    <property type="term" value="F:ATP binding"/>
    <property type="evidence" value="ECO:0007669"/>
    <property type="project" value="UniProtKB-KW"/>
</dbReference>
<dbReference type="PANTHER" id="PTHR24222">
    <property type="entry name" value="ABC TRANSPORTER B FAMILY"/>
    <property type="match status" value="1"/>
</dbReference>
<keyword evidence="5 7" id="KW-1133">Transmembrane helix</keyword>
<evidence type="ECO:0000313" key="12">
    <source>
        <dbReference type="WBParaSite" id="NBR_0001430101-mRNA-1"/>
    </source>
</evidence>
<evidence type="ECO:0000256" key="5">
    <source>
        <dbReference type="ARBA" id="ARBA00022989"/>
    </source>
</evidence>
<name>A0A158R1R2_NIPBR</name>
<keyword evidence="2 7" id="KW-0812">Transmembrane</keyword>
<gene>
    <name evidence="10" type="ORF">NBR_LOCUS14302</name>
</gene>
<dbReference type="PROSITE" id="PS50929">
    <property type="entry name" value="ABC_TM1F"/>
    <property type="match status" value="1"/>
</dbReference>
<accession>A0A158R1R2</accession>
<keyword evidence="11" id="KW-1185">Reference proteome</keyword>
<dbReference type="InterPro" id="IPR003439">
    <property type="entry name" value="ABC_transporter-like_ATP-bd"/>
</dbReference>
<dbReference type="PROSITE" id="PS00211">
    <property type="entry name" value="ABC_TRANSPORTER_1"/>
    <property type="match status" value="1"/>
</dbReference>
<keyword evidence="4" id="KW-0067">ATP-binding</keyword>
<evidence type="ECO:0000256" key="3">
    <source>
        <dbReference type="ARBA" id="ARBA00022741"/>
    </source>
</evidence>
<dbReference type="GO" id="GO:0016887">
    <property type="term" value="F:ATP hydrolysis activity"/>
    <property type="evidence" value="ECO:0007669"/>
    <property type="project" value="InterPro"/>
</dbReference>
<evidence type="ECO:0000259" key="9">
    <source>
        <dbReference type="PROSITE" id="PS50929"/>
    </source>
</evidence>
<comment type="subcellular location">
    <subcellularLocation>
        <location evidence="1">Membrane</location>
        <topology evidence="1">Multi-pass membrane protein</topology>
    </subcellularLocation>
</comment>
<evidence type="ECO:0000313" key="11">
    <source>
        <dbReference type="Proteomes" id="UP000271162"/>
    </source>
</evidence>
<evidence type="ECO:0000256" key="2">
    <source>
        <dbReference type="ARBA" id="ARBA00022692"/>
    </source>
</evidence>
<evidence type="ECO:0000256" key="1">
    <source>
        <dbReference type="ARBA" id="ARBA00004141"/>
    </source>
</evidence>
<reference evidence="12" key="1">
    <citation type="submission" date="2016-04" db="UniProtKB">
        <authorList>
            <consortium name="WormBaseParasite"/>
        </authorList>
    </citation>
    <scope>IDENTIFICATION</scope>
</reference>
<feature type="domain" description="ABC transporter" evidence="8">
    <location>
        <begin position="219"/>
        <end position="434"/>
    </location>
</feature>
<dbReference type="Pfam" id="PF00005">
    <property type="entry name" value="ABC_tran"/>
    <property type="match status" value="1"/>
</dbReference>
<dbReference type="PROSITE" id="PS50893">
    <property type="entry name" value="ABC_TRANSPORTER_2"/>
    <property type="match status" value="1"/>
</dbReference>
<dbReference type="STRING" id="27835.A0A158R1R2"/>
<dbReference type="SMART" id="SM00382">
    <property type="entry name" value="AAA"/>
    <property type="match status" value="1"/>
</dbReference>
<sequence>MTKTKAEEAQGKSLLERILDVVLCRGDLSEQTFEREPVSVSDLFRYASKRDRYYVVAGFLLAVVVGAILPLNCVFGGLYTNIYLKERNHYFLTRASRSISSRIRKEFIKAVLRQNAAWFDENTAGAITTQLNENVSQIEDGIGDKIGMLARGVTVFISSVILAFAYSWRITLVCAGVGPVSAVTMAIMSRKYEQQLMTGRRFAIKYNFINGFFEGFMFFQLYIFYAAAFLEAPVLRGLNWVAEPGETIAFVGKSGCGKSTSIGLLTRLYDCDSGTVLLDGHDVRSIKPNDLRKMIGIVQQEPCLFSGTIRENIVLGRPISDEEAEEAARIAHAHDFIMKLDKGYDTVIGTGAISLSGGQKQRLAIARAIAARPKILLLDEATSALDSESEKIVQLALNRASRGRTTVVIAHRLSTLKDVQRIYAIQDGKVAEVG</sequence>
<feature type="transmembrane region" description="Helical" evidence="7">
    <location>
        <begin position="170"/>
        <end position="188"/>
    </location>
</feature>
<evidence type="ECO:0000259" key="8">
    <source>
        <dbReference type="PROSITE" id="PS50893"/>
    </source>
</evidence>
<dbReference type="FunFam" id="3.40.50.300:FF:001797">
    <property type="entry name" value="ABC transporter, putative"/>
    <property type="match status" value="1"/>
</dbReference>
<dbReference type="GO" id="GO:0140359">
    <property type="term" value="F:ABC-type transporter activity"/>
    <property type="evidence" value="ECO:0007669"/>
    <property type="project" value="InterPro"/>
</dbReference>